<feature type="signal peptide" evidence="1">
    <location>
        <begin position="1"/>
        <end position="24"/>
    </location>
</feature>
<evidence type="ECO:0000313" key="3">
    <source>
        <dbReference type="EMBL" id="MFC3578994.1"/>
    </source>
</evidence>
<sequence>MPCSRRLLIVIAVLAALNPLTVFAEPPGRITGIGGIFFKSKDPKALMVWYRDVLGMNVEAWGGVMLSYDAPEHPPVLTLNVLKEASDYMEPSKREFMLNFAVDDLDAFLDRLKAKNVPILGRDDSDASGKFAWIVDPDGTKIELWQPKGESASK</sequence>
<dbReference type="EMBL" id="JBHRXP010000001">
    <property type="protein sequence ID" value="MFC3578994.1"/>
    <property type="molecule type" value="Genomic_DNA"/>
</dbReference>
<dbReference type="PANTHER" id="PTHR33993">
    <property type="entry name" value="GLYOXALASE-RELATED"/>
    <property type="match status" value="1"/>
</dbReference>
<accession>A0ABV7SPV1</accession>
<dbReference type="Proteomes" id="UP001595713">
    <property type="component" value="Unassembled WGS sequence"/>
</dbReference>
<evidence type="ECO:0000259" key="2">
    <source>
        <dbReference type="PROSITE" id="PS51819"/>
    </source>
</evidence>
<dbReference type="SUPFAM" id="SSF54593">
    <property type="entry name" value="Glyoxalase/Bleomycin resistance protein/Dihydroxybiphenyl dioxygenase"/>
    <property type="match status" value="1"/>
</dbReference>
<proteinExistence type="predicted"/>
<dbReference type="CDD" id="cd06587">
    <property type="entry name" value="VOC"/>
    <property type="match status" value="1"/>
</dbReference>
<name>A0ABV7SPV1_9SPHN</name>
<reference evidence="4" key="1">
    <citation type="journal article" date="2019" name="Int. J. Syst. Evol. Microbiol.">
        <title>The Global Catalogue of Microorganisms (GCM) 10K type strain sequencing project: providing services to taxonomists for standard genome sequencing and annotation.</title>
        <authorList>
            <consortium name="The Broad Institute Genomics Platform"/>
            <consortium name="The Broad Institute Genome Sequencing Center for Infectious Disease"/>
            <person name="Wu L."/>
            <person name="Ma J."/>
        </authorList>
    </citation>
    <scope>NUCLEOTIDE SEQUENCE [LARGE SCALE GENOMIC DNA]</scope>
    <source>
        <strain evidence="4">KCTC 42739</strain>
    </source>
</reference>
<gene>
    <name evidence="3" type="ORF">ACFONA_02350</name>
</gene>
<dbReference type="PROSITE" id="PS51819">
    <property type="entry name" value="VOC"/>
    <property type="match status" value="1"/>
</dbReference>
<feature type="domain" description="VOC" evidence="2">
    <location>
        <begin position="32"/>
        <end position="147"/>
    </location>
</feature>
<keyword evidence="4" id="KW-1185">Reference proteome</keyword>
<feature type="chain" id="PRO_5047499682" evidence="1">
    <location>
        <begin position="25"/>
        <end position="154"/>
    </location>
</feature>
<organism evidence="3 4">
    <name type="scientific">Sphingomonas hylomeconis</name>
    <dbReference type="NCBI Taxonomy" id="1395958"/>
    <lineage>
        <taxon>Bacteria</taxon>
        <taxon>Pseudomonadati</taxon>
        <taxon>Pseudomonadota</taxon>
        <taxon>Alphaproteobacteria</taxon>
        <taxon>Sphingomonadales</taxon>
        <taxon>Sphingomonadaceae</taxon>
        <taxon>Sphingomonas</taxon>
    </lineage>
</organism>
<dbReference type="Pfam" id="PF00903">
    <property type="entry name" value="Glyoxalase"/>
    <property type="match status" value="1"/>
</dbReference>
<dbReference type="InterPro" id="IPR052164">
    <property type="entry name" value="Anthracycline_SecMetBiosynth"/>
</dbReference>
<dbReference type="InterPro" id="IPR004360">
    <property type="entry name" value="Glyas_Fos-R_dOase_dom"/>
</dbReference>
<dbReference type="InterPro" id="IPR029068">
    <property type="entry name" value="Glyas_Bleomycin-R_OHBP_Dase"/>
</dbReference>
<dbReference type="InterPro" id="IPR037523">
    <property type="entry name" value="VOC_core"/>
</dbReference>
<evidence type="ECO:0000256" key="1">
    <source>
        <dbReference type="SAM" id="SignalP"/>
    </source>
</evidence>
<evidence type="ECO:0000313" key="4">
    <source>
        <dbReference type="Proteomes" id="UP001595713"/>
    </source>
</evidence>
<comment type="caution">
    <text evidence="3">The sequence shown here is derived from an EMBL/GenBank/DDBJ whole genome shotgun (WGS) entry which is preliminary data.</text>
</comment>
<dbReference type="PANTHER" id="PTHR33993:SF5">
    <property type="entry name" value="GLYOXALASE"/>
    <property type="match status" value="1"/>
</dbReference>
<dbReference type="Gene3D" id="3.10.180.10">
    <property type="entry name" value="2,3-Dihydroxybiphenyl 1,2-Dioxygenase, domain 1"/>
    <property type="match status" value="1"/>
</dbReference>
<keyword evidence="1" id="KW-0732">Signal</keyword>
<protein>
    <submittedName>
        <fullName evidence="3">VOC family protein</fullName>
    </submittedName>
</protein>
<dbReference type="RefSeq" id="WP_261293616.1">
    <property type="nucleotide sequence ID" value="NZ_JANQBK010000004.1"/>
</dbReference>